<protein>
    <recommendedName>
        <fullName evidence="4">Major pilin subunit</fullName>
    </recommendedName>
</protein>
<feature type="transmembrane region" description="Helical" evidence="1">
    <location>
        <begin position="16"/>
        <end position="37"/>
    </location>
</feature>
<evidence type="ECO:0000256" key="1">
    <source>
        <dbReference type="SAM" id="Phobius"/>
    </source>
</evidence>
<keyword evidence="1" id="KW-1133">Transmembrane helix</keyword>
<name>A0ABP9VVE7_9BACT</name>
<organism evidence="2 3">
    <name type="scientific">Novipirellula caenicola</name>
    <dbReference type="NCBI Taxonomy" id="1536901"/>
    <lineage>
        <taxon>Bacteria</taxon>
        <taxon>Pseudomonadati</taxon>
        <taxon>Planctomycetota</taxon>
        <taxon>Planctomycetia</taxon>
        <taxon>Pirellulales</taxon>
        <taxon>Pirellulaceae</taxon>
        <taxon>Novipirellula</taxon>
    </lineage>
</organism>
<dbReference type="PANTHER" id="PTHR30093">
    <property type="entry name" value="GENERAL SECRETION PATHWAY PROTEIN G"/>
    <property type="match status" value="1"/>
</dbReference>
<dbReference type="RefSeq" id="WP_345685895.1">
    <property type="nucleotide sequence ID" value="NZ_BAABRO010000012.1"/>
</dbReference>
<dbReference type="EMBL" id="BAABRO010000012">
    <property type="protein sequence ID" value="GAA5509112.1"/>
    <property type="molecule type" value="Genomic_DNA"/>
</dbReference>
<reference evidence="2 3" key="1">
    <citation type="submission" date="2024-02" db="EMBL/GenBank/DDBJ databases">
        <title>Rhodopirellula caenicola NBRC 110016.</title>
        <authorList>
            <person name="Ichikawa N."/>
            <person name="Katano-Makiyama Y."/>
            <person name="Hidaka K."/>
        </authorList>
    </citation>
    <scope>NUCLEOTIDE SEQUENCE [LARGE SCALE GENOMIC DNA]</scope>
    <source>
        <strain evidence="2 3">NBRC 110016</strain>
    </source>
</reference>
<evidence type="ECO:0008006" key="4">
    <source>
        <dbReference type="Google" id="ProtNLM"/>
    </source>
</evidence>
<keyword evidence="3" id="KW-1185">Reference proteome</keyword>
<evidence type="ECO:0000313" key="3">
    <source>
        <dbReference type="Proteomes" id="UP001416858"/>
    </source>
</evidence>
<dbReference type="SUPFAM" id="SSF54523">
    <property type="entry name" value="Pili subunits"/>
    <property type="match status" value="1"/>
</dbReference>
<dbReference type="Gene3D" id="3.30.700.10">
    <property type="entry name" value="Glycoprotein, Type 4 Pilin"/>
    <property type="match status" value="1"/>
</dbReference>
<sequence>MGAPTPKEYRRNGVTLIELCVVFLVIATCIALLLPAVQSARASARRTECASNMRWLHTSPGLSSDRLPCPDSPDGFGYFRNLEMEDDPMVVNATHSTIHWLEHNGGPIFVDPASPPDMNPETWFTTANINAGLVLPIVDKYIARSRHVGDTANYLFLDGHIEIIESKVIEGWAKSGFNFTEAGAGLPPH</sequence>
<proteinExistence type="predicted"/>
<accession>A0ABP9VVE7</accession>
<evidence type="ECO:0000313" key="2">
    <source>
        <dbReference type="EMBL" id="GAA5509112.1"/>
    </source>
</evidence>
<dbReference type="PANTHER" id="PTHR30093:SF2">
    <property type="entry name" value="TYPE II SECRETION SYSTEM PROTEIN H"/>
    <property type="match status" value="1"/>
</dbReference>
<comment type="caution">
    <text evidence="2">The sequence shown here is derived from an EMBL/GenBank/DDBJ whole genome shotgun (WGS) entry which is preliminary data.</text>
</comment>
<keyword evidence="1" id="KW-0812">Transmembrane</keyword>
<keyword evidence="1" id="KW-0472">Membrane</keyword>
<dbReference type="Proteomes" id="UP001416858">
    <property type="component" value="Unassembled WGS sequence"/>
</dbReference>
<gene>
    <name evidence="2" type="ORF">Rcae01_04581</name>
</gene>
<dbReference type="InterPro" id="IPR045584">
    <property type="entry name" value="Pilin-like"/>
</dbReference>